<gene>
    <name evidence="2" type="ORF">T12_14339</name>
</gene>
<comment type="caution">
    <text evidence="2">The sequence shown here is derived from an EMBL/GenBank/DDBJ whole genome shotgun (WGS) entry which is preliminary data.</text>
</comment>
<proteinExistence type="predicted"/>
<evidence type="ECO:0000313" key="2">
    <source>
        <dbReference type="EMBL" id="KRY06803.1"/>
    </source>
</evidence>
<dbReference type="AlphaFoldDB" id="A0A0V0Z398"/>
<keyword evidence="3" id="KW-1185">Reference proteome</keyword>
<feature type="non-terminal residue" evidence="2">
    <location>
        <position position="68"/>
    </location>
</feature>
<dbReference type="EMBL" id="JYDQ01000660">
    <property type="protein sequence ID" value="KRY06803.1"/>
    <property type="molecule type" value="Genomic_DNA"/>
</dbReference>
<organism evidence="2 3">
    <name type="scientific">Trichinella patagoniensis</name>
    <dbReference type="NCBI Taxonomy" id="990121"/>
    <lineage>
        <taxon>Eukaryota</taxon>
        <taxon>Metazoa</taxon>
        <taxon>Ecdysozoa</taxon>
        <taxon>Nematoda</taxon>
        <taxon>Enoplea</taxon>
        <taxon>Dorylaimia</taxon>
        <taxon>Trichinellida</taxon>
        <taxon>Trichinellidae</taxon>
        <taxon>Trichinella</taxon>
    </lineage>
</organism>
<feature type="transmembrane region" description="Helical" evidence="1">
    <location>
        <begin position="37"/>
        <end position="59"/>
    </location>
</feature>
<reference evidence="2 3" key="1">
    <citation type="submission" date="2015-01" db="EMBL/GenBank/DDBJ databases">
        <title>Evolution of Trichinella species and genotypes.</title>
        <authorList>
            <person name="Korhonen P.K."/>
            <person name="Edoardo P."/>
            <person name="Giuseppe L.R."/>
            <person name="Gasser R.B."/>
        </authorList>
    </citation>
    <scope>NUCLEOTIDE SEQUENCE [LARGE SCALE GENOMIC DNA]</scope>
    <source>
        <strain evidence="2">ISS2496</strain>
    </source>
</reference>
<sequence>LENFEYGINHRFDYPIPKQPEEQKPTISFTIKFTSSIAFAIAISFAISFAITISFEFCFMKILARFFY</sequence>
<keyword evidence="1" id="KW-0812">Transmembrane</keyword>
<evidence type="ECO:0000256" key="1">
    <source>
        <dbReference type="SAM" id="Phobius"/>
    </source>
</evidence>
<evidence type="ECO:0000313" key="3">
    <source>
        <dbReference type="Proteomes" id="UP000054783"/>
    </source>
</evidence>
<keyword evidence="1" id="KW-0472">Membrane</keyword>
<accession>A0A0V0Z398</accession>
<protein>
    <submittedName>
        <fullName evidence="2">Uncharacterized protein</fullName>
    </submittedName>
</protein>
<name>A0A0V0Z398_9BILA</name>
<feature type="non-terminal residue" evidence="2">
    <location>
        <position position="1"/>
    </location>
</feature>
<keyword evidence="1" id="KW-1133">Transmembrane helix</keyword>
<dbReference type="Proteomes" id="UP000054783">
    <property type="component" value="Unassembled WGS sequence"/>
</dbReference>